<dbReference type="InterPro" id="IPR015943">
    <property type="entry name" value="WD40/YVTN_repeat-like_dom_sf"/>
</dbReference>
<dbReference type="InterPro" id="IPR027417">
    <property type="entry name" value="P-loop_NTPase"/>
</dbReference>
<accession>M2MYQ4</accession>
<dbReference type="Pfam" id="PF24883">
    <property type="entry name" value="NPHP3_N"/>
    <property type="match status" value="1"/>
</dbReference>
<dbReference type="RefSeq" id="XP_007681013.1">
    <property type="nucleotide sequence ID" value="XM_007682823.1"/>
</dbReference>
<dbReference type="STRING" id="717646.M2MYQ4"/>
<dbReference type="PRINTS" id="PR00320">
    <property type="entry name" value="GPROTEINBRPT"/>
</dbReference>
<sequence>MRLLRFRGVGNIAFTKFFLKQDKVPRYAALSHQWSEDPSSEVTFADIRDGTGLGKPGYAKLRSCGEQAAKDGLQYFWLDTCCINKDNPAEVTEAVTRMFQWYRQSSRCYAYLRDVSAEGLGAPGSVLPSQLEAAFRASRWFTRGWTLQELLAPASLEFFSKEWILLGDKVSLQKPIHEVTGIPLEALRGKPVAGFSIADRLSWAQKRQTTRSEDKAYSLLGLLDIAMPLIYGEGHNKATARLRREIENKRQQSAELEKALSILPKSSSAAFDSKENEDGPTCLLNTRVELLRQIKAWANGADDRSIFWLSGMAGTGKSTIARTIARSLHEQGRLGGSFFFSQGSGSDGHAGKLFTTLASELASRIPGAALHIHDAVVEHKNVSQSSMQSQWETLITRPLSLTDSEDLPPTIVFVLDALGVCDKAGDIGKILELLALAKNLHTVRLRFLITSRPDAIIRAGFRSISEADHHNVVLHDVSPTVVDKDLTLFFTESFRAMRTEHALDHTWPDEGTIRRLVYMSRGLFIWASTACRFICKEGQSAKDRAAVIISGHPSIAGYEEQQDQIYSTVLRACVPPDLDDEQKAGLCNNLNNVVGTIVTVLSPLSADSLAGLLDKEPQEIRATLTDLHSILDVPDDSNRAIRLHHTSLREYLLDSTRCVDPTFRVDEASAHKALAERCVRLMSKSLRRNICDLPLPGTPIDKIDRTRVEQCLPPELQYACLHWAEHYRRSGARLQDGDRAHQFLQKHFGHWLEAISLMGKCSEMAAILRIYQSLLMPADNPIQVPFVKIIRQALYKFQATIEQTPLQIYSISPIFTSQSNHLQYPARGQMQSLLPLGNTEYNYVGDLAFTPDGRRLASGSTHEWARVWDIPSRTRICKYVGQTDKISSVAISPDGTLLASGSDDFTVEVWDMESKVTRWKSAAHRRWVNTVCFSPDGKLLASGSSDETIRIYNAADGTLHEKIEPKRSSINTVHFSPDSSLLAYGTADHTILVWNLEKRETCLMLDGHKLPVNAVQFSNDGRRIVSGSDDMTVRVWSSQTGTEVLLMKGHRKGIWAVSFSHNGLTIASGSEDKTIRLWNAETGVLAKTLLGHKSGINSVRYSPNGQVLASGAFNDEVRLWDARTGRAIGELDDFDDENAESGAPSVTLSASDMNLIPFTQSRLHPRSLL</sequence>
<dbReference type="SUPFAM" id="SSF50978">
    <property type="entry name" value="WD40 repeat-like"/>
    <property type="match status" value="1"/>
</dbReference>
<dbReference type="PANTHER" id="PTHR10622:SF11">
    <property type="entry name" value="HET-DOMAIN-CONTAINING PROTEIN"/>
    <property type="match status" value="1"/>
</dbReference>
<keyword evidence="8" id="KW-1185">Reference proteome</keyword>
<dbReference type="OrthoDB" id="674604at2759"/>
<proteinExistence type="predicted"/>
<evidence type="ECO:0000256" key="3">
    <source>
        <dbReference type="PROSITE-ProRule" id="PRU00221"/>
    </source>
</evidence>
<evidence type="ECO:0000259" key="6">
    <source>
        <dbReference type="Pfam" id="PF24883"/>
    </source>
</evidence>
<organism evidence="7 8">
    <name type="scientific">Baudoinia panamericana (strain UAMH 10762)</name>
    <name type="common">Angels' share fungus</name>
    <name type="synonym">Baudoinia compniacensis (strain UAMH 10762)</name>
    <dbReference type="NCBI Taxonomy" id="717646"/>
    <lineage>
        <taxon>Eukaryota</taxon>
        <taxon>Fungi</taxon>
        <taxon>Dikarya</taxon>
        <taxon>Ascomycota</taxon>
        <taxon>Pezizomycotina</taxon>
        <taxon>Dothideomycetes</taxon>
        <taxon>Dothideomycetidae</taxon>
        <taxon>Mycosphaerellales</taxon>
        <taxon>Teratosphaeriaceae</taxon>
        <taxon>Baudoinia</taxon>
    </lineage>
</organism>
<evidence type="ECO:0000313" key="8">
    <source>
        <dbReference type="Proteomes" id="UP000011761"/>
    </source>
</evidence>
<dbReference type="Gene3D" id="2.130.10.10">
    <property type="entry name" value="YVTN repeat-like/Quinoprotein amine dehydrogenase"/>
    <property type="match status" value="3"/>
</dbReference>
<feature type="repeat" description="WD" evidence="3">
    <location>
        <begin position="1005"/>
        <end position="1046"/>
    </location>
</feature>
<dbReference type="InterPro" id="IPR019775">
    <property type="entry name" value="WD40_repeat_CS"/>
</dbReference>
<dbReference type="InterPro" id="IPR010730">
    <property type="entry name" value="HET"/>
</dbReference>
<feature type="domain" description="Nephrocystin 3-like N-terminal" evidence="6">
    <location>
        <begin position="293"/>
        <end position="452"/>
    </location>
</feature>
<dbReference type="SUPFAM" id="SSF52540">
    <property type="entry name" value="P-loop containing nucleoside triphosphate hydrolases"/>
    <property type="match status" value="1"/>
</dbReference>
<keyword evidence="2" id="KW-0677">Repeat</keyword>
<dbReference type="Proteomes" id="UP000011761">
    <property type="component" value="Unassembled WGS sequence"/>
</dbReference>
<feature type="repeat" description="WD" evidence="3">
    <location>
        <begin position="844"/>
        <end position="878"/>
    </location>
</feature>
<feature type="repeat" description="WD" evidence="3">
    <location>
        <begin position="1047"/>
        <end position="1088"/>
    </location>
</feature>
<dbReference type="Pfam" id="PF06985">
    <property type="entry name" value="HET"/>
    <property type="match status" value="1"/>
</dbReference>
<dbReference type="InterPro" id="IPR055442">
    <property type="entry name" value="Beta-prop_EML-like_2nd"/>
</dbReference>
<feature type="domain" description="Heterokaryon incompatibility" evidence="4">
    <location>
        <begin position="27"/>
        <end position="119"/>
    </location>
</feature>
<feature type="repeat" description="WD" evidence="3">
    <location>
        <begin position="879"/>
        <end position="914"/>
    </location>
</feature>
<evidence type="ECO:0000256" key="1">
    <source>
        <dbReference type="ARBA" id="ARBA00022574"/>
    </source>
</evidence>
<dbReference type="PANTHER" id="PTHR10622">
    <property type="entry name" value="HET DOMAIN-CONTAINING PROTEIN"/>
    <property type="match status" value="1"/>
</dbReference>
<gene>
    <name evidence="7" type="ORF">BAUCODRAFT_78895</name>
</gene>
<protein>
    <submittedName>
        <fullName evidence="7">Uncharacterized protein</fullName>
    </submittedName>
</protein>
<dbReference type="Gene3D" id="3.40.50.300">
    <property type="entry name" value="P-loop containing nucleotide triphosphate hydrolases"/>
    <property type="match status" value="1"/>
</dbReference>
<evidence type="ECO:0000313" key="7">
    <source>
        <dbReference type="EMBL" id="EMC91804.1"/>
    </source>
</evidence>
<dbReference type="KEGG" id="bcom:BAUCODRAFT_78895"/>
<keyword evidence="1 3" id="KW-0853">WD repeat</keyword>
<evidence type="ECO:0000256" key="2">
    <source>
        <dbReference type="ARBA" id="ARBA00022737"/>
    </source>
</evidence>
<dbReference type="InterPro" id="IPR020472">
    <property type="entry name" value="WD40_PAC1"/>
</dbReference>
<dbReference type="HOGENOM" id="CLU_000288_6_16_1"/>
<dbReference type="eggNOG" id="KOG0266">
    <property type="taxonomic scope" value="Eukaryota"/>
</dbReference>
<dbReference type="CDD" id="cd00200">
    <property type="entry name" value="WD40"/>
    <property type="match status" value="1"/>
</dbReference>
<dbReference type="InterPro" id="IPR036322">
    <property type="entry name" value="WD40_repeat_dom_sf"/>
</dbReference>
<evidence type="ECO:0000259" key="4">
    <source>
        <dbReference type="Pfam" id="PF06985"/>
    </source>
</evidence>
<evidence type="ECO:0000259" key="5">
    <source>
        <dbReference type="Pfam" id="PF23414"/>
    </source>
</evidence>
<dbReference type="SMART" id="SM00320">
    <property type="entry name" value="WD40"/>
    <property type="match status" value="7"/>
</dbReference>
<dbReference type="PROSITE" id="PS50082">
    <property type="entry name" value="WD_REPEATS_2"/>
    <property type="match status" value="7"/>
</dbReference>
<dbReference type="PROSITE" id="PS50294">
    <property type="entry name" value="WD_REPEATS_REGION"/>
    <property type="match status" value="6"/>
</dbReference>
<dbReference type="EMBL" id="KB445563">
    <property type="protein sequence ID" value="EMC91804.1"/>
    <property type="molecule type" value="Genomic_DNA"/>
</dbReference>
<dbReference type="InterPro" id="IPR001680">
    <property type="entry name" value="WD40_rpt"/>
</dbReference>
<dbReference type="AlphaFoldDB" id="M2MYQ4"/>
<feature type="repeat" description="WD" evidence="3">
    <location>
        <begin position="963"/>
        <end position="1004"/>
    </location>
</feature>
<feature type="repeat" description="WD" evidence="3">
    <location>
        <begin position="921"/>
        <end position="962"/>
    </location>
</feature>
<dbReference type="Pfam" id="PF00400">
    <property type="entry name" value="WD40"/>
    <property type="match status" value="3"/>
</dbReference>
<feature type="domain" description="EML-like second beta-propeller" evidence="5">
    <location>
        <begin position="889"/>
        <end position="1043"/>
    </location>
</feature>
<reference evidence="7 8" key="1">
    <citation type="journal article" date="2012" name="PLoS Pathog.">
        <title>Diverse lifestyles and strategies of plant pathogenesis encoded in the genomes of eighteen Dothideomycetes fungi.</title>
        <authorList>
            <person name="Ohm R.A."/>
            <person name="Feau N."/>
            <person name="Henrissat B."/>
            <person name="Schoch C.L."/>
            <person name="Horwitz B.A."/>
            <person name="Barry K.W."/>
            <person name="Condon B.J."/>
            <person name="Copeland A.C."/>
            <person name="Dhillon B."/>
            <person name="Glaser F."/>
            <person name="Hesse C.N."/>
            <person name="Kosti I."/>
            <person name="LaButti K."/>
            <person name="Lindquist E.A."/>
            <person name="Lucas S."/>
            <person name="Salamov A.A."/>
            <person name="Bradshaw R.E."/>
            <person name="Ciuffetti L."/>
            <person name="Hamelin R.C."/>
            <person name="Kema G.H.J."/>
            <person name="Lawrence C."/>
            <person name="Scott J.A."/>
            <person name="Spatafora J.W."/>
            <person name="Turgeon B.G."/>
            <person name="de Wit P.J.G.M."/>
            <person name="Zhong S."/>
            <person name="Goodwin S.B."/>
            <person name="Grigoriev I.V."/>
        </authorList>
    </citation>
    <scope>NUCLEOTIDE SEQUENCE [LARGE SCALE GENOMIC DNA]</scope>
    <source>
        <strain evidence="7 8">UAMH 10762</strain>
    </source>
</reference>
<dbReference type="GeneID" id="19117221"/>
<dbReference type="Pfam" id="PF23414">
    <property type="entry name" value="Beta-prop_EML_2"/>
    <property type="match status" value="1"/>
</dbReference>
<dbReference type="OMA" id="RADFLGW"/>
<dbReference type="PROSITE" id="PS00678">
    <property type="entry name" value="WD_REPEATS_1"/>
    <property type="match status" value="3"/>
</dbReference>
<name>M2MYQ4_BAUPA</name>
<dbReference type="InterPro" id="IPR056884">
    <property type="entry name" value="NPHP3-like_N"/>
</dbReference>
<feature type="repeat" description="WD" evidence="3">
    <location>
        <begin position="1089"/>
        <end position="1130"/>
    </location>
</feature>